<evidence type="ECO:0000256" key="2">
    <source>
        <dbReference type="ARBA" id="ARBA00004922"/>
    </source>
</evidence>
<comment type="similarity">
    <text evidence="3">Belongs to the glycosyltransferase 2 family.</text>
</comment>
<evidence type="ECO:0000256" key="1">
    <source>
        <dbReference type="ARBA" id="ARBA00004389"/>
    </source>
</evidence>
<keyword evidence="6 14" id="KW-0808">Transferase</keyword>
<keyword evidence="15" id="KW-1185">Reference proteome</keyword>
<evidence type="ECO:0000256" key="8">
    <source>
        <dbReference type="ARBA" id="ARBA00022824"/>
    </source>
</evidence>
<dbReference type="Gene3D" id="3.90.550.10">
    <property type="entry name" value="Spore Coat Polysaccharide Biosynthesis Protein SpsA, Chain A"/>
    <property type="match status" value="1"/>
</dbReference>
<dbReference type="Proteomes" id="UP000029221">
    <property type="component" value="Unassembled WGS sequence"/>
</dbReference>
<keyword evidence="11" id="KW-0472">Membrane</keyword>
<evidence type="ECO:0000313" key="14">
    <source>
        <dbReference type="EMBL" id="GAK95859.1"/>
    </source>
</evidence>
<sequence length="277" mass="31805">MKTGIIIPCYNEEKRLDVQAFIEFIQAHENYHLCFVNDGSKDNTLEVLNSIRKNSPQRVSVVDVKKNAGKAAAVRSGARYLYNREDIDYIGFIDADLSTDFKDFKKLVDTLHNNDELTMVYGSRGKGNGTIERNPLRLLFSKIVKMFIFFILGLSIEDTQCGAKVFKRDIIPLAYQQAFLTRWLFDVEIFLRLKKYYGNHVMNKMHEQALDRWVHVDDSKLGLKDALNIPLQLTQIFYQYNVMNSFAQPQFAINSGFNVNTATLIEMPVNTPQVIAA</sequence>
<evidence type="ECO:0000256" key="11">
    <source>
        <dbReference type="ARBA" id="ARBA00023136"/>
    </source>
</evidence>
<keyword evidence="7" id="KW-0812">Transmembrane</keyword>
<feature type="domain" description="Glycosyltransferase 2-like" evidence="13">
    <location>
        <begin position="5"/>
        <end position="171"/>
    </location>
</feature>
<evidence type="ECO:0000256" key="10">
    <source>
        <dbReference type="ARBA" id="ARBA00022989"/>
    </source>
</evidence>
<dbReference type="InterPro" id="IPR001173">
    <property type="entry name" value="Glyco_trans_2-like"/>
</dbReference>
<evidence type="ECO:0000256" key="12">
    <source>
        <dbReference type="ARBA" id="ARBA00045097"/>
    </source>
</evidence>
<dbReference type="eggNOG" id="COG1215">
    <property type="taxonomic scope" value="Bacteria"/>
</dbReference>
<comment type="pathway">
    <text evidence="2">Protein modification; protein glycosylation.</text>
</comment>
<dbReference type="InterPro" id="IPR035518">
    <property type="entry name" value="DPG_synthase"/>
</dbReference>
<dbReference type="PANTHER" id="PTHR10859:SF91">
    <property type="entry name" value="DOLICHYL-PHOSPHATE BETA-GLUCOSYLTRANSFERASE"/>
    <property type="match status" value="1"/>
</dbReference>
<dbReference type="AlphaFoldDB" id="A0A090PYC9"/>
<evidence type="ECO:0000256" key="6">
    <source>
        <dbReference type="ARBA" id="ARBA00022679"/>
    </source>
</evidence>
<comment type="caution">
    <text evidence="14">The sequence shown here is derived from an EMBL/GenBank/DDBJ whole genome shotgun (WGS) entry which is preliminary data.</text>
</comment>
<dbReference type="GO" id="GO:0004581">
    <property type="term" value="F:dolichyl-phosphate beta-glucosyltransferase activity"/>
    <property type="evidence" value="ECO:0007669"/>
    <property type="project" value="UniProtKB-EC"/>
</dbReference>
<comment type="subcellular location">
    <subcellularLocation>
        <location evidence="1">Endoplasmic reticulum membrane</location>
        <topology evidence="1">Single-pass membrane protein</topology>
    </subcellularLocation>
</comment>
<comment type="catalytic activity">
    <reaction evidence="12">
        <text>a di-trans,poly-cis-dolichyl phosphate + UDP-alpha-D-glucose = a di-trans,poly-cis-dolichyl beta-D-glucosyl phosphate + UDP</text>
        <dbReference type="Rhea" id="RHEA:15401"/>
        <dbReference type="Rhea" id="RHEA-COMP:19498"/>
        <dbReference type="Rhea" id="RHEA-COMP:19502"/>
        <dbReference type="ChEBI" id="CHEBI:57525"/>
        <dbReference type="ChEBI" id="CHEBI:57683"/>
        <dbReference type="ChEBI" id="CHEBI:58223"/>
        <dbReference type="ChEBI" id="CHEBI:58885"/>
        <dbReference type="EC" id="2.4.1.117"/>
    </reaction>
    <physiologicalReaction direction="left-to-right" evidence="12">
        <dbReference type="Rhea" id="RHEA:15402"/>
    </physiologicalReaction>
</comment>
<gene>
    <name evidence="14" type="ORF">JCM19294_2641</name>
</gene>
<dbReference type="STRING" id="319236.BST91_11495"/>
<evidence type="ECO:0000256" key="5">
    <source>
        <dbReference type="ARBA" id="ARBA00022676"/>
    </source>
</evidence>
<dbReference type="EC" id="2.4.1.117" evidence="4"/>
<dbReference type="EMBL" id="BBML01000001">
    <property type="protein sequence ID" value="GAK95859.1"/>
    <property type="molecule type" value="Genomic_DNA"/>
</dbReference>
<evidence type="ECO:0000259" key="13">
    <source>
        <dbReference type="Pfam" id="PF00535"/>
    </source>
</evidence>
<dbReference type="RefSeq" id="WP_042276649.1">
    <property type="nucleotide sequence ID" value="NZ_BBML01000001.1"/>
</dbReference>
<dbReference type="PANTHER" id="PTHR10859">
    <property type="entry name" value="GLYCOSYL TRANSFERASE"/>
    <property type="match status" value="1"/>
</dbReference>
<dbReference type="GO" id="GO:0006487">
    <property type="term" value="P:protein N-linked glycosylation"/>
    <property type="evidence" value="ECO:0007669"/>
    <property type="project" value="TreeGrafter"/>
</dbReference>
<name>A0A090PYC9_9FLAO</name>
<keyword evidence="8" id="KW-0256">Endoplasmic reticulum</keyword>
<dbReference type="CDD" id="cd04188">
    <property type="entry name" value="DPG_synthase"/>
    <property type="match status" value="1"/>
</dbReference>
<evidence type="ECO:0000313" key="15">
    <source>
        <dbReference type="Proteomes" id="UP000029221"/>
    </source>
</evidence>
<evidence type="ECO:0000256" key="9">
    <source>
        <dbReference type="ARBA" id="ARBA00022968"/>
    </source>
</evidence>
<organism evidence="14 15">
    <name type="scientific">Nonlabens tegetincola</name>
    <dbReference type="NCBI Taxonomy" id="323273"/>
    <lineage>
        <taxon>Bacteria</taxon>
        <taxon>Pseudomonadati</taxon>
        <taxon>Bacteroidota</taxon>
        <taxon>Flavobacteriia</taxon>
        <taxon>Flavobacteriales</taxon>
        <taxon>Flavobacteriaceae</taxon>
        <taxon>Nonlabens</taxon>
    </lineage>
</organism>
<dbReference type="Pfam" id="PF00535">
    <property type="entry name" value="Glycos_transf_2"/>
    <property type="match status" value="1"/>
</dbReference>
<proteinExistence type="inferred from homology"/>
<evidence type="ECO:0000256" key="7">
    <source>
        <dbReference type="ARBA" id="ARBA00022692"/>
    </source>
</evidence>
<keyword evidence="9" id="KW-0735">Signal-anchor</keyword>
<keyword evidence="10" id="KW-1133">Transmembrane helix</keyword>
<protein>
    <recommendedName>
        <fullName evidence="4">dolichyl-phosphate beta-glucosyltransferase</fullName>
        <ecNumber evidence="4">2.4.1.117</ecNumber>
    </recommendedName>
</protein>
<reference evidence="14" key="1">
    <citation type="journal article" date="2014" name="Genome Announc.">
        <title>Draft Genome Sequences of Marine Flavobacterium Nonlabens Strains NR17, NR24, NR27, NR32, NR33, and Ara13.</title>
        <authorList>
            <person name="Nakanishi M."/>
            <person name="Meirelles P."/>
            <person name="Suzuki R."/>
            <person name="Takatani N."/>
            <person name="Mino S."/>
            <person name="Suda W."/>
            <person name="Oshima K."/>
            <person name="Hattori M."/>
            <person name="Ohkuma M."/>
            <person name="Hosokawa M."/>
            <person name="Miyashita K."/>
            <person name="Thompson F.L."/>
            <person name="Niwa A."/>
            <person name="Sawabe T."/>
            <person name="Sawabe T."/>
        </authorList>
    </citation>
    <scope>NUCLEOTIDE SEQUENCE [LARGE SCALE GENOMIC DNA]</scope>
    <source>
        <strain evidence="14">JCM 19294</strain>
    </source>
</reference>
<keyword evidence="5" id="KW-0328">Glycosyltransferase</keyword>
<evidence type="ECO:0000256" key="4">
    <source>
        <dbReference type="ARBA" id="ARBA00012583"/>
    </source>
</evidence>
<accession>A0A090PYC9</accession>
<evidence type="ECO:0000256" key="3">
    <source>
        <dbReference type="ARBA" id="ARBA00006739"/>
    </source>
</evidence>
<dbReference type="SUPFAM" id="SSF53448">
    <property type="entry name" value="Nucleotide-diphospho-sugar transferases"/>
    <property type="match status" value="1"/>
</dbReference>
<dbReference type="InterPro" id="IPR029044">
    <property type="entry name" value="Nucleotide-diphossugar_trans"/>
</dbReference>